<dbReference type="EMBL" id="FMAU01000002">
    <property type="protein sequence ID" value="SCC00963.1"/>
    <property type="molecule type" value="Genomic_DNA"/>
</dbReference>
<gene>
    <name evidence="1" type="ORF">GA0061094_1820</name>
</gene>
<dbReference type="Gene3D" id="3.40.50.1820">
    <property type="entry name" value="alpha/beta hydrolase"/>
    <property type="match status" value="1"/>
</dbReference>
<reference evidence="2" key="1">
    <citation type="submission" date="2016-08" db="EMBL/GenBank/DDBJ databases">
        <authorList>
            <person name="Varghese N."/>
            <person name="Submissions Spin"/>
        </authorList>
    </citation>
    <scope>NUCLEOTIDE SEQUENCE [LARGE SCALE GENOMIC DNA]</scope>
    <source>
        <strain evidence="2">SGD-1123</strain>
    </source>
</reference>
<organism evidence="1 2">
    <name type="scientific">[Bacillus] enclensis</name>
    <dbReference type="NCBI Taxonomy" id="1402860"/>
    <lineage>
        <taxon>Bacteria</taxon>
        <taxon>Bacillati</taxon>
        <taxon>Bacillota</taxon>
        <taxon>Bacilli</taxon>
        <taxon>Bacillales</taxon>
        <taxon>Bacillaceae</taxon>
        <taxon>Rossellomorea</taxon>
    </lineage>
</organism>
<dbReference type="InterPro" id="IPR029058">
    <property type="entry name" value="AB_hydrolase_fold"/>
</dbReference>
<dbReference type="RefSeq" id="WP_058298239.1">
    <property type="nucleotide sequence ID" value="NZ_FMAU01000002.1"/>
</dbReference>
<sequence length="247" mass="29408">MNQRLFKLDQEWCMIHYPERPNGFAIMILGDHHHYVDHKTSFWDQHEARKKWIRDLTAKGYIVFYSNLYGANWGSEQAVELAGRLYEYVKRREIINSKIHILAEGMGALVFKELYPRMEKEIRGVVMLTPCLSIYELIKHEKEQKFFYKKLLKELTASRGIKEEDYEQLLIPSNHDNAAFKDSPIPLYIIQSYNVNRYKNQFSLIKDIYKHRLEKGLSTDLFYVVPEKRDSLGMKFASYFSLHEKVL</sequence>
<name>A0A0V8HIA9_9BACI</name>
<dbReference type="SUPFAM" id="SSF53474">
    <property type="entry name" value="alpha/beta-Hydrolases"/>
    <property type="match status" value="1"/>
</dbReference>
<dbReference type="Proteomes" id="UP000181997">
    <property type="component" value="Unassembled WGS sequence"/>
</dbReference>
<evidence type="ECO:0008006" key="3">
    <source>
        <dbReference type="Google" id="ProtNLM"/>
    </source>
</evidence>
<dbReference type="AlphaFoldDB" id="A0A0V8HIA9"/>
<dbReference type="OrthoDB" id="2986585at2"/>
<protein>
    <recommendedName>
        <fullName evidence="3">Hydrolase</fullName>
    </recommendedName>
</protein>
<evidence type="ECO:0000313" key="2">
    <source>
        <dbReference type="Proteomes" id="UP000181997"/>
    </source>
</evidence>
<keyword evidence="2" id="KW-1185">Reference proteome</keyword>
<accession>A0A0V8HIA9</accession>
<proteinExistence type="predicted"/>
<evidence type="ECO:0000313" key="1">
    <source>
        <dbReference type="EMBL" id="SCC00963.1"/>
    </source>
</evidence>